<keyword evidence="5" id="KW-0540">Nuclease</keyword>
<dbReference type="Pfam" id="PF00575">
    <property type="entry name" value="S1"/>
    <property type="match status" value="1"/>
</dbReference>
<evidence type="ECO:0000256" key="5">
    <source>
        <dbReference type="ARBA" id="ARBA00022722"/>
    </source>
</evidence>
<evidence type="ECO:0000256" key="7">
    <source>
        <dbReference type="ARBA" id="ARBA00022839"/>
    </source>
</evidence>
<accession>A0A3B0UMR3</accession>
<dbReference type="PANTHER" id="PTHR23355">
    <property type="entry name" value="RIBONUCLEASE"/>
    <property type="match status" value="1"/>
</dbReference>
<keyword evidence="7" id="KW-0269">Exonuclease</keyword>
<reference evidence="10" key="1">
    <citation type="submission" date="2018-06" db="EMBL/GenBank/DDBJ databases">
        <authorList>
            <person name="Zhirakovskaya E."/>
        </authorList>
    </citation>
    <scope>NUCLEOTIDE SEQUENCE</scope>
</reference>
<evidence type="ECO:0000256" key="1">
    <source>
        <dbReference type="ARBA" id="ARBA00001849"/>
    </source>
</evidence>
<dbReference type="EMBL" id="UOEV01000043">
    <property type="protein sequence ID" value="VAW32385.1"/>
    <property type="molecule type" value="Genomic_DNA"/>
</dbReference>
<evidence type="ECO:0000256" key="6">
    <source>
        <dbReference type="ARBA" id="ARBA00022801"/>
    </source>
</evidence>
<dbReference type="GO" id="GO:0006402">
    <property type="term" value="P:mRNA catabolic process"/>
    <property type="evidence" value="ECO:0007669"/>
    <property type="project" value="TreeGrafter"/>
</dbReference>
<dbReference type="InterPro" id="IPR012340">
    <property type="entry name" value="NA-bd_OB-fold"/>
</dbReference>
<evidence type="ECO:0000256" key="8">
    <source>
        <dbReference type="ARBA" id="ARBA00022884"/>
    </source>
</evidence>
<protein>
    <recommendedName>
        <fullName evidence="3">exoribonuclease II</fullName>
        <ecNumber evidence="3">3.1.13.1</ecNumber>
    </recommendedName>
</protein>
<dbReference type="GO" id="GO:0008859">
    <property type="term" value="F:exoribonuclease II activity"/>
    <property type="evidence" value="ECO:0007669"/>
    <property type="project" value="UniProtKB-EC"/>
</dbReference>
<dbReference type="InterPro" id="IPR011805">
    <property type="entry name" value="RNase_R"/>
</dbReference>
<keyword evidence="8" id="KW-0694">RNA-binding</keyword>
<evidence type="ECO:0000256" key="3">
    <source>
        <dbReference type="ARBA" id="ARBA00012163"/>
    </source>
</evidence>
<dbReference type="Pfam" id="PF00773">
    <property type="entry name" value="RNB"/>
    <property type="match status" value="1"/>
</dbReference>
<dbReference type="Gene3D" id="2.40.50.140">
    <property type="entry name" value="Nucleic acid-binding proteins"/>
    <property type="match status" value="2"/>
</dbReference>
<dbReference type="InterPro" id="IPR022966">
    <property type="entry name" value="RNase_II/R_CS"/>
</dbReference>
<dbReference type="SMART" id="SM00955">
    <property type="entry name" value="RNB"/>
    <property type="match status" value="1"/>
</dbReference>
<dbReference type="InterPro" id="IPR004476">
    <property type="entry name" value="RNase_II/RNase_R"/>
</dbReference>
<dbReference type="InterPro" id="IPR050180">
    <property type="entry name" value="RNR_Ribonuclease"/>
</dbReference>
<evidence type="ECO:0000256" key="4">
    <source>
        <dbReference type="ARBA" id="ARBA00022490"/>
    </source>
</evidence>
<sequence length="655" mass="74077">MSYPPKNQKTHEGVIHIIHRGIGFFSIDKDKEDLLIPREWLGTAFPGDTVKIEETGVIDRRHTAKVIDIIERARTTFVGTLTEDRGEVILLPDEKHMYTPFAISGEHPEIGHKVLVKYTQWHSGEELPTAVVEEDIGVAGVHETEMRALVLGEGFHPGFPPAVKKEADDLKREGEKRIEAEISLGTRRDFRDTTTFTIDPVDAKDFDDALSVRDLGDGKTEVGIHIADVSFFVTPGTHIDSEARNRATSVYLVDRTIPMLPEVLSNNLCSLRPHENRLAVSTVVTLDKDANIIDRWFGETIIHSDKRFAYEEAQKILDDGNGEFHSELSTLRTLAKKIRIRRVKNGAIEFDTPEVKIELSDDGTPIAIHLKERHDTNLFIEDFMLMANVAVAEHLAEVSKKHGIRNGFIYRVHDTPDADRIENLSQLLRVLGYDLETHGGKVKGTELNALLEKVKGTPEEYLIKMATLRSMAKAIYSTKNVGHFGLGFRHYTHFTSPIRRYPDLSIHRILKHYSEGTKIPAETIAGFETLASHCSEREVAATHAERDSIKMKQVEYLAKHIGEVFDAVISGVTDHGLYVEEQTTHADGMIRIRDLGEDYFDYDQNHYRLLGRRTKKQYMLGDPIRVKLVSARIPERELDFALATSSSSAKRHYSR</sequence>
<dbReference type="PROSITE" id="PS50126">
    <property type="entry name" value="S1"/>
    <property type="match status" value="1"/>
</dbReference>
<name>A0A3B0UMR3_9ZZZZ</name>
<keyword evidence="6" id="KW-0378">Hydrolase</keyword>
<evidence type="ECO:0000259" key="9">
    <source>
        <dbReference type="PROSITE" id="PS50126"/>
    </source>
</evidence>
<dbReference type="SUPFAM" id="SSF50249">
    <property type="entry name" value="Nucleic acid-binding proteins"/>
    <property type="match status" value="4"/>
</dbReference>
<dbReference type="InterPro" id="IPR001900">
    <property type="entry name" value="RNase_II/R"/>
</dbReference>
<dbReference type="InterPro" id="IPR003029">
    <property type="entry name" value="S1_domain"/>
</dbReference>
<dbReference type="PANTHER" id="PTHR23355:SF9">
    <property type="entry name" value="DIS3-LIKE EXONUCLEASE 2"/>
    <property type="match status" value="1"/>
</dbReference>
<organism evidence="10">
    <name type="scientific">hydrothermal vent metagenome</name>
    <dbReference type="NCBI Taxonomy" id="652676"/>
    <lineage>
        <taxon>unclassified sequences</taxon>
        <taxon>metagenomes</taxon>
        <taxon>ecological metagenomes</taxon>
    </lineage>
</organism>
<dbReference type="NCBIfam" id="TIGR00358">
    <property type="entry name" value="3_prime_RNase"/>
    <property type="match status" value="1"/>
</dbReference>
<dbReference type="PROSITE" id="PS01175">
    <property type="entry name" value="RIBONUCLEASE_II"/>
    <property type="match status" value="1"/>
</dbReference>
<dbReference type="InterPro" id="IPR013223">
    <property type="entry name" value="RNase_B_OB_dom"/>
</dbReference>
<dbReference type="CDD" id="cd04471">
    <property type="entry name" value="S1_RNase_R"/>
    <property type="match status" value="1"/>
</dbReference>
<evidence type="ECO:0000256" key="2">
    <source>
        <dbReference type="ARBA" id="ARBA00004496"/>
    </source>
</evidence>
<dbReference type="HAMAP" id="MF_01895">
    <property type="entry name" value="RNase_R"/>
    <property type="match status" value="1"/>
</dbReference>
<evidence type="ECO:0000313" key="10">
    <source>
        <dbReference type="EMBL" id="VAW32385.1"/>
    </source>
</evidence>
<keyword evidence="4" id="KW-0963">Cytoplasm</keyword>
<dbReference type="Pfam" id="PF08206">
    <property type="entry name" value="OB_RNB"/>
    <property type="match status" value="1"/>
</dbReference>
<dbReference type="AlphaFoldDB" id="A0A3B0UMR3"/>
<dbReference type="GO" id="GO:0003723">
    <property type="term" value="F:RNA binding"/>
    <property type="evidence" value="ECO:0007669"/>
    <property type="project" value="UniProtKB-KW"/>
</dbReference>
<proteinExistence type="inferred from homology"/>
<gene>
    <name evidence="10" type="ORF">MNBD_CPR01-102</name>
</gene>
<dbReference type="NCBIfam" id="TIGR02063">
    <property type="entry name" value="RNase_R"/>
    <property type="match status" value="1"/>
</dbReference>
<dbReference type="GO" id="GO:0005829">
    <property type="term" value="C:cytosol"/>
    <property type="evidence" value="ECO:0007669"/>
    <property type="project" value="TreeGrafter"/>
</dbReference>
<comment type="catalytic activity">
    <reaction evidence="1">
        <text>Exonucleolytic cleavage in the 3'- to 5'-direction to yield nucleoside 5'-phosphates.</text>
        <dbReference type="EC" id="3.1.13.1"/>
    </reaction>
</comment>
<dbReference type="EC" id="3.1.13.1" evidence="3"/>
<feature type="domain" description="S1 motif" evidence="9">
    <location>
        <begin position="562"/>
        <end position="643"/>
    </location>
</feature>
<comment type="subcellular location">
    <subcellularLocation>
        <location evidence="2">Cytoplasm</location>
    </subcellularLocation>
</comment>